<keyword evidence="3 6" id="KW-0812">Transmembrane</keyword>
<feature type="transmembrane region" description="Helical" evidence="6">
    <location>
        <begin position="218"/>
        <end position="238"/>
    </location>
</feature>
<evidence type="ECO:0000256" key="4">
    <source>
        <dbReference type="ARBA" id="ARBA00022989"/>
    </source>
</evidence>
<dbReference type="GO" id="GO:0005886">
    <property type="term" value="C:plasma membrane"/>
    <property type="evidence" value="ECO:0007669"/>
    <property type="project" value="UniProtKB-SubCell"/>
</dbReference>
<comment type="subcellular location">
    <subcellularLocation>
        <location evidence="1">Cell membrane</location>
        <topology evidence="1">Multi-pass membrane protein</topology>
    </subcellularLocation>
</comment>
<feature type="transmembrane region" description="Helical" evidence="6">
    <location>
        <begin position="79"/>
        <end position="97"/>
    </location>
</feature>
<feature type="transmembrane region" description="Helical" evidence="6">
    <location>
        <begin position="463"/>
        <end position="480"/>
    </location>
</feature>
<sequence>MARQPVERTPLDFSEIGRELGLTAVVGLGLTIPLLSLKTVDDVGGLQIVGRWTETALVILLLVLGRFGLILLRETGREIPVVLGGGLMGLVGLLDLLRNQLSAMTGGEPWDGIFPSYTLAFLAGAGGAILALRAGMQLSRRYSNLTRGERDARAEARAETFRGFITLLAALAVVMAVILPFMPFSNRYVIDVATLIVTYVMLGWGLNIIVGYAGLLDLGYVAFYAVGAYSYALGAQYLGVSFWLALPFAGILAASFGLILGFPVLRLRGDYFAIVTLGFGEIVRIILINWYPVTKGPDGLSGIPRPDFFGLAVFSRNAIDGLPPFHEFFGLEYASEHRIYFLYYLILIMASLVAIFTLRIRRLPIGRAWEALREDDIACASLGINRTTIKLAAFAISAAWGGLAGAFFATRQGFISPESFTFIESAIILAIVVMGGMGSLVGIACAAILLIGLPEVFRELAEYRMVAFGAGLVFIMIWRPQGLLSHREPSVLLHGKDGRGGMKPAADPAAALAEATKESAS</sequence>
<dbReference type="InterPro" id="IPR001851">
    <property type="entry name" value="ABC_transp_permease"/>
</dbReference>
<keyword evidence="4 6" id="KW-1133">Transmembrane helix</keyword>
<feature type="transmembrane region" description="Helical" evidence="6">
    <location>
        <begin position="339"/>
        <end position="358"/>
    </location>
</feature>
<dbReference type="Proteomes" id="UP000581135">
    <property type="component" value="Unassembled WGS sequence"/>
</dbReference>
<feature type="transmembrane region" description="Helical" evidence="6">
    <location>
        <begin position="422"/>
        <end position="451"/>
    </location>
</feature>
<dbReference type="AlphaFoldDB" id="A0A839SRS5"/>
<keyword evidence="8" id="KW-1185">Reference proteome</keyword>
<dbReference type="PANTHER" id="PTHR30482">
    <property type="entry name" value="HIGH-AFFINITY BRANCHED-CHAIN AMINO ACID TRANSPORT SYSTEM PERMEASE"/>
    <property type="match status" value="1"/>
</dbReference>
<protein>
    <submittedName>
        <fullName evidence="7">Branched-chain amino acid transport system permease protein</fullName>
    </submittedName>
</protein>
<evidence type="ECO:0000256" key="3">
    <source>
        <dbReference type="ARBA" id="ARBA00022692"/>
    </source>
</evidence>
<feature type="transmembrane region" description="Helical" evidence="6">
    <location>
        <begin position="188"/>
        <end position="206"/>
    </location>
</feature>
<evidence type="ECO:0000256" key="2">
    <source>
        <dbReference type="ARBA" id="ARBA00022475"/>
    </source>
</evidence>
<evidence type="ECO:0000256" key="5">
    <source>
        <dbReference type="ARBA" id="ARBA00023136"/>
    </source>
</evidence>
<dbReference type="RefSeq" id="WP_183415823.1">
    <property type="nucleotide sequence ID" value="NZ_JACHXA010000003.1"/>
</dbReference>
<proteinExistence type="predicted"/>
<dbReference type="Pfam" id="PF02653">
    <property type="entry name" value="BPD_transp_2"/>
    <property type="match status" value="1"/>
</dbReference>
<keyword evidence="5 6" id="KW-0472">Membrane</keyword>
<feature type="transmembrane region" description="Helical" evidence="6">
    <location>
        <begin position="20"/>
        <end position="40"/>
    </location>
</feature>
<evidence type="ECO:0000313" key="7">
    <source>
        <dbReference type="EMBL" id="MBB3065008.1"/>
    </source>
</evidence>
<evidence type="ECO:0000256" key="6">
    <source>
        <dbReference type="SAM" id="Phobius"/>
    </source>
</evidence>
<dbReference type="PANTHER" id="PTHR30482:SF20">
    <property type="entry name" value="HIGH-AFFINITY BRANCHED-CHAIN AMINO ACID TRANSPORT SYSTEM PERMEASE PROTEIN LIVM"/>
    <property type="match status" value="1"/>
</dbReference>
<organism evidence="7 8">
    <name type="scientific">Limibacillus halophilus</name>
    <dbReference type="NCBI Taxonomy" id="1579333"/>
    <lineage>
        <taxon>Bacteria</taxon>
        <taxon>Pseudomonadati</taxon>
        <taxon>Pseudomonadota</taxon>
        <taxon>Alphaproteobacteria</taxon>
        <taxon>Rhodospirillales</taxon>
        <taxon>Rhodovibrionaceae</taxon>
        <taxon>Limibacillus</taxon>
    </lineage>
</organism>
<dbReference type="InterPro" id="IPR043428">
    <property type="entry name" value="LivM-like"/>
</dbReference>
<feature type="transmembrane region" description="Helical" evidence="6">
    <location>
        <begin position="52"/>
        <end position="72"/>
    </location>
</feature>
<accession>A0A839SRS5</accession>
<dbReference type="CDD" id="cd06581">
    <property type="entry name" value="TM_PBP1_LivM_like"/>
    <property type="match status" value="1"/>
</dbReference>
<dbReference type="NCBIfam" id="NF008450">
    <property type="entry name" value="PRK11301.1"/>
    <property type="match status" value="1"/>
</dbReference>
<feature type="transmembrane region" description="Helical" evidence="6">
    <location>
        <begin position="391"/>
        <end position="410"/>
    </location>
</feature>
<keyword evidence="2" id="KW-1003">Cell membrane</keyword>
<feature type="transmembrane region" description="Helical" evidence="6">
    <location>
        <begin position="244"/>
        <end position="264"/>
    </location>
</feature>
<dbReference type="GO" id="GO:0015658">
    <property type="term" value="F:branched-chain amino acid transmembrane transporter activity"/>
    <property type="evidence" value="ECO:0007669"/>
    <property type="project" value="InterPro"/>
</dbReference>
<feature type="transmembrane region" description="Helical" evidence="6">
    <location>
        <begin position="117"/>
        <end position="139"/>
    </location>
</feature>
<feature type="transmembrane region" description="Helical" evidence="6">
    <location>
        <begin position="160"/>
        <end position="182"/>
    </location>
</feature>
<reference evidence="7 8" key="1">
    <citation type="submission" date="2020-08" db="EMBL/GenBank/DDBJ databases">
        <title>Genomic Encyclopedia of Type Strains, Phase III (KMG-III): the genomes of soil and plant-associated and newly described type strains.</title>
        <authorList>
            <person name="Whitman W."/>
        </authorList>
    </citation>
    <scope>NUCLEOTIDE SEQUENCE [LARGE SCALE GENOMIC DNA]</scope>
    <source>
        <strain evidence="7 8">CECT 8803</strain>
    </source>
</reference>
<dbReference type="EMBL" id="JACHXA010000003">
    <property type="protein sequence ID" value="MBB3065008.1"/>
    <property type="molecule type" value="Genomic_DNA"/>
</dbReference>
<gene>
    <name evidence="7" type="ORF">FHR98_001287</name>
</gene>
<comment type="caution">
    <text evidence="7">The sequence shown here is derived from an EMBL/GenBank/DDBJ whole genome shotgun (WGS) entry which is preliminary data.</text>
</comment>
<name>A0A839SRS5_9PROT</name>
<evidence type="ECO:0000313" key="8">
    <source>
        <dbReference type="Proteomes" id="UP000581135"/>
    </source>
</evidence>
<feature type="transmembrane region" description="Helical" evidence="6">
    <location>
        <begin position="271"/>
        <end position="291"/>
    </location>
</feature>
<evidence type="ECO:0000256" key="1">
    <source>
        <dbReference type="ARBA" id="ARBA00004651"/>
    </source>
</evidence>